<dbReference type="AlphaFoldDB" id="A0A3M9N5N0"/>
<dbReference type="Proteomes" id="UP000271010">
    <property type="component" value="Unassembled WGS sequence"/>
</dbReference>
<keyword evidence="1" id="KW-0092">Biotin</keyword>
<evidence type="ECO:0000256" key="1">
    <source>
        <dbReference type="ARBA" id="ARBA00023267"/>
    </source>
</evidence>
<gene>
    <name evidence="3" type="ORF">EFA69_01405</name>
</gene>
<proteinExistence type="predicted"/>
<dbReference type="FunFam" id="2.40.50.100:FF:000003">
    <property type="entry name" value="Acetyl-CoA carboxylase biotin carboxyl carrier protein"/>
    <property type="match status" value="1"/>
</dbReference>
<protein>
    <submittedName>
        <fullName evidence="3">Acetyl-CoA carboxylase biotin carboxyl carrier protein subunit</fullName>
    </submittedName>
</protein>
<dbReference type="OrthoDB" id="9812676at2"/>
<accession>A0A3M9N5N0</accession>
<keyword evidence="4" id="KW-1185">Reference proteome</keyword>
<evidence type="ECO:0000259" key="2">
    <source>
        <dbReference type="PROSITE" id="PS50968"/>
    </source>
</evidence>
<dbReference type="InterPro" id="IPR050709">
    <property type="entry name" value="Biotin_Carboxyl_Carrier/Decarb"/>
</dbReference>
<dbReference type="CDD" id="cd06850">
    <property type="entry name" value="biotinyl_domain"/>
    <property type="match status" value="1"/>
</dbReference>
<dbReference type="EMBL" id="RJJE01000001">
    <property type="protein sequence ID" value="RNI33104.1"/>
    <property type="molecule type" value="Genomic_DNA"/>
</dbReference>
<name>A0A3M9N5N0_9BACT</name>
<dbReference type="Gene3D" id="2.40.50.100">
    <property type="match status" value="1"/>
</dbReference>
<sequence>MLQVKSANATWQVVLEKNQILLNDTPFTWDLLPLSPTSFHILKDSRSYTAELLESEPESKTFKIKINGKVHTLQVQDRMDLLLESLGMGEALSQKVNDIKAPMPGLILDIKVTPGQEVKKGDPILILEAMKMENIIKSPGDGVVREVKVTVRQNVEKNQVLIVF</sequence>
<dbReference type="PROSITE" id="PS50968">
    <property type="entry name" value="BIOTINYL_LIPOYL"/>
    <property type="match status" value="1"/>
</dbReference>
<evidence type="ECO:0000313" key="3">
    <source>
        <dbReference type="EMBL" id="RNI33104.1"/>
    </source>
</evidence>
<dbReference type="InterPro" id="IPR001882">
    <property type="entry name" value="Biotin_BS"/>
</dbReference>
<dbReference type="InterPro" id="IPR000089">
    <property type="entry name" value="Biotin_lipoyl"/>
</dbReference>
<dbReference type="PANTHER" id="PTHR45266:SF3">
    <property type="entry name" value="OXALOACETATE DECARBOXYLASE ALPHA CHAIN"/>
    <property type="match status" value="1"/>
</dbReference>
<feature type="domain" description="Lipoyl-binding" evidence="2">
    <location>
        <begin position="96"/>
        <end position="164"/>
    </location>
</feature>
<dbReference type="Pfam" id="PF00364">
    <property type="entry name" value="Biotin_lipoyl"/>
    <property type="match status" value="1"/>
</dbReference>
<reference evidence="3 4" key="1">
    <citation type="submission" date="2018-11" db="EMBL/GenBank/DDBJ databases">
        <title>Rufibacter latericius sp. nov., isolated from water in Baiyang Lake.</title>
        <authorList>
            <person name="Yang Y."/>
        </authorList>
    </citation>
    <scope>NUCLEOTIDE SEQUENCE [LARGE SCALE GENOMIC DNA]</scope>
    <source>
        <strain evidence="3 4">MCC P1</strain>
    </source>
</reference>
<dbReference type="SUPFAM" id="SSF51230">
    <property type="entry name" value="Single hybrid motif"/>
    <property type="match status" value="1"/>
</dbReference>
<dbReference type="PANTHER" id="PTHR45266">
    <property type="entry name" value="OXALOACETATE DECARBOXYLASE ALPHA CHAIN"/>
    <property type="match status" value="1"/>
</dbReference>
<organism evidence="3 4">
    <name type="scientific">Rufibacter immobilis</name>
    <dbReference type="NCBI Taxonomy" id="1348778"/>
    <lineage>
        <taxon>Bacteria</taxon>
        <taxon>Pseudomonadati</taxon>
        <taxon>Bacteroidota</taxon>
        <taxon>Cytophagia</taxon>
        <taxon>Cytophagales</taxon>
        <taxon>Hymenobacteraceae</taxon>
        <taxon>Rufibacter</taxon>
    </lineage>
</organism>
<dbReference type="InterPro" id="IPR011053">
    <property type="entry name" value="Single_hybrid_motif"/>
</dbReference>
<comment type="caution">
    <text evidence="3">The sequence shown here is derived from an EMBL/GenBank/DDBJ whole genome shotgun (WGS) entry which is preliminary data.</text>
</comment>
<evidence type="ECO:0000313" key="4">
    <source>
        <dbReference type="Proteomes" id="UP000271010"/>
    </source>
</evidence>
<dbReference type="RefSeq" id="WP_123131293.1">
    <property type="nucleotide sequence ID" value="NZ_RJJE01000001.1"/>
</dbReference>
<dbReference type="PROSITE" id="PS00188">
    <property type="entry name" value="BIOTIN"/>
    <property type="match status" value="1"/>
</dbReference>